<dbReference type="EMBL" id="JAMXLT020000012">
    <property type="protein sequence ID" value="MDW8548951.1"/>
    <property type="molecule type" value="Genomic_DNA"/>
</dbReference>
<gene>
    <name evidence="1" type="ORF">NG800_008510</name>
</gene>
<dbReference type="Proteomes" id="UP001204439">
    <property type="component" value="Unassembled WGS sequence"/>
</dbReference>
<keyword evidence="2" id="KW-1185">Reference proteome</keyword>
<evidence type="ECO:0000313" key="1">
    <source>
        <dbReference type="EMBL" id="MDW8548951.1"/>
    </source>
</evidence>
<reference evidence="1 2" key="1">
    <citation type="submission" date="2023-11" db="EMBL/GenBank/DDBJ databases">
        <title>First isolation, identification, and characterization of non-pathogenic Epilithonimonas ginsengisoli isolated from diseased farmed rainbow trout (Oncorhynchus mykiss) in Chile.</title>
        <authorList>
            <person name="Miranda C.D."/>
            <person name="Irgang R."/>
            <person name="Concha C."/>
            <person name="Rojas R."/>
            <person name="Avendano R."/>
        </authorList>
    </citation>
    <scope>NUCLEOTIDE SEQUENCE [LARGE SCALE GENOMIC DNA]</scope>
    <source>
        <strain evidence="1 2">FP99</strain>
    </source>
</reference>
<comment type="caution">
    <text evidence="1">The sequence shown here is derived from an EMBL/GenBank/DDBJ whole genome shotgun (WGS) entry which is preliminary data.</text>
</comment>
<organism evidence="1 2">
    <name type="scientific">Epilithonimonas ginsengisoli</name>
    <dbReference type="NCBI Taxonomy" id="1245592"/>
    <lineage>
        <taxon>Bacteria</taxon>
        <taxon>Pseudomonadati</taxon>
        <taxon>Bacteroidota</taxon>
        <taxon>Flavobacteriia</taxon>
        <taxon>Flavobacteriales</taxon>
        <taxon>Weeksellaceae</taxon>
        <taxon>Chryseobacterium group</taxon>
        <taxon>Epilithonimonas</taxon>
    </lineage>
</organism>
<dbReference type="RefSeq" id="WP_063968731.1">
    <property type="nucleotide sequence ID" value="NZ_JAMXLT020000012.1"/>
</dbReference>
<protein>
    <submittedName>
        <fullName evidence="1">Uncharacterized protein</fullName>
    </submittedName>
</protein>
<proteinExistence type="predicted"/>
<accession>A0ABU4JGY9</accession>
<name>A0ABU4JGY9_9FLAO</name>
<sequence>MGRTRIVKGTYRKISAKGHSIYSNESIITTAGKEVTETGMKNGVSYSNPLKFVSNEVSVLKCPKCSEAITSKLIRKTLGVKTLSRKQTTIIDSFLPYRNKYKSNFGLDTCLRKAHFIAQIALESANFSTFEEGEEWW</sequence>
<evidence type="ECO:0000313" key="2">
    <source>
        <dbReference type="Proteomes" id="UP001204439"/>
    </source>
</evidence>